<evidence type="ECO:0000313" key="2">
    <source>
        <dbReference type="Proteomes" id="UP000499080"/>
    </source>
</evidence>
<proteinExistence type="predicted"/>
<dbReference type="AlphaFoldDB" id="A0A4Y2FEQ1"/>
<organism evidence="1 2">
    <name type="scientific">Araneus ventricosus</name>
    <name type="common">Orbweaver spider</name>
    <name type="synonym">Epeira ventricosa</name>
    <dbReference type="NCBI Taxonomy" id="182803"/>
    <lineage>
        <taxon>Eukaryota</taxon>
        <taxon>Metazoa</taxon>
        <taxon>Ecdysozoa</taxon>
        <taxon>Arthropoda</taxon>
        <taxon>Chelicerata</taxon>
        <taxon>Arachnida</taxon>
        <taxon>Araneae</taxon>
        <taxon>Araneomorphae</taxon>
        <taxon>Entelegynae</taxon>
        <taxon>Araneoidea</taxon>
        <taxon>Araneidae</taxon>
        <taxon>Araneus</taxon>
    </lineage>
</organism>
<keyword evidence="2" id="KW-1185">Reference proteome</keyword>
<protein>
    <submittedName>
        <fullName evidence="1">Uncharacterized protein</fullName>
    </submittedName>
</protein>
<reference evidence="1 2" key="1">
    <citation type="journal article" date="2019" name="Sci. Rep.">
        <title>Orb-weaving spider Araneus ventricosus genome elucidates the spidroin gene catalogue.</title>
        <authorList>
            <person name="Kono N."/>
            <person name="Nakamura H."/>
            <person name="Ohtoshi R."/>
            <person name="Moran D.A.P."/>
            <person name="Shinohara A."/>
            <person name="Yoshida Y."/>
            <person name="Fujiwara M."/>
            <person name="Mori M."/>
            <person name="Tomita M."/>
            <person name="Arakawa K."/>
        </authorList>
    </citation>
    <scope>NUCLEOTIDE SEQUENCE [LARGE SCALE GENOMIC DNA]</scope>
</reference>
<evidence type="ECO:0000313" key="1">
    <source>
        <dbReference type="EMBL" id="GBM39387.1"/>
    </source>
</evidence>
<name>A0A4Y2FEQ1_ARAVE</name>
<accession>A0A4Y2FEQ1</accession>
<dbReference type="Proteomes" id="UP000499080">
    <property type="component" value="Unassembled WGS sequence"/>
</dbReference>
<gene>
    <name evidence="1" type="ORF">AVEN_119047_1</name>
</gene>
<dbReference type="EMBL" id="BGPR01000894">
    <property type="protein sequence ID" value="GBM39387.1"/>
    <property type="molecule type" value="Genomic_DNA"/>
</dbReference>
<comment type="caution">
    <text evidence="1">The sequence shown here is derived from an EMBL/GenBank/DDBJ whole genome shotgun (WGS) entry which is preliminary data.</text>
</comment>
<sequence>MLANYGNRFSPHVDKKIRTYCIPEFNDYPQISFGARLSRKEGISSSACLEGHEGTCSEACDYTERQRVNPWTDLAQNFIRTYIPDDKTVYQILSI</sequence>